<dbReference type="AlphaFoldDB" id="A0A8J6U209"/>
<comment type="caution">
    <text evidence="3">The sequence shown here is derived from an EMBL/GenBank/DDBJ whole genome shotgun (WGS) entry which is preliminary data.</text>
</comment>
<dbReference type="EMBL" id="JACVVX010000003">
    <property type="protein sequence ID" value="MBD0415213.1"/>
    <property type="molecule type" value="Genomic_DNA"/>
</dbReference>
<dbReference type="GO" id="GO:0016757">
    <property type="term" value="F:glycosyltransferase activity"/>
    <property type="evidence" value="ECO:0007669"/>
    <property type="project" value="InterPro"/>
</dbReference>
<evidence type="ECO:0000313" key="3">
    <source>
        <dbReference type="EMBL" id="MBD0415213.1"/>
    </source>
</evidence>
<dbReference type="PANTHER" id="PTHR12526">
    <property type="entry name" value="GLYCOSYLTRANSFERASE"/>
    <property type="match status" value="1"/>
</dbReference>
<name>A0A8J6U209_9HYPH</name>
<proteinExistence type="predicted"/>
<evidence type="ECO:0000256" key="1">
    <source>
        <dbReference type="SAM" id="MobiDB-lite"/>
    </source>
</evidence>
<feature type="domain" description="Glycosyl transferase family 1" evidence="2">
    <location>
        <begin position="240"/>
        <end position="344"/>
    </location>
</feature>
<dbReference type="InterPro" id="IPR001296">
    <property type="entry name" value="Glyco_trans_1"/>
</dbReference>
<feature type="region of interest" description="Disordered" evidence="1">
    <location>
        <begin position="407"/>
        <end position="426"/>
    </location>
</feature>
<evidence type="ECO:0000259" key="2">
    <source>
        <dbReference type="Pfam" id="PF00534"/>
    </source>
</evidence>
<organism evidence="3 4">
    <name type="scientific">Oryzicola mucosus</name>
    <dbReference type="NCBI Taxonomy" id="2767425"/>
    <lineage>
        <taxon>Bacteria</taxon>
        <taxon>Pseudomonadati</taxon>
        <taxon>Pseudomonadota</taxon>
        <taxon>Alphaproteobacteria</taxon>
        <taxon>Hyphomicrobiales</taxon>
        <taxon>Phyllobacteriaceae</taxon>
        <taxon>Oryzicola</taxon>
    </lineage>
</organism>
<reference evidence="3" key="1">
    <citation type="submission" date="2020-09" db="EMBL/GenBank/DDBJ databases">
        <title>Genome seq and assembly of Tianweitania sp.</title>
        <authorList>
            <person name="Chhetri G."/>
        </authorList>
    </citation>
    <scope>NUCLEOTIDE SEQUENCE</scope>
    <source>
        <strain evidence="3">Rool2</strain>
    </source>
</reference>
<accession>A0A8J6U209</accession>
<sequence length="426" mass="46325">MQSTGSAASTAWRPRPVRRAFVPQNEDVSGRIKRIVVISDFCFGHSPLSDDYSTDEYKQAWLSGARGPEPTRVLERPAVVGGYLERLPLSIANQGFCDACEIWSFYAGDEPPQIPHPQAGLIRRSFKTDTRLRPFASNDMLGHIAAFGAPDILCVWGLGVDEEILHACESSVKIYNSIDAPALRIPTEVSRHFDLVLTGAEWQSLVVKSRHPDMATAVMPIGPEFASPETFYPLGLEKIYDVVYVAAAQAYKRHDILFEALARLPRSTRALCVCGYGELGHALRSEAANLGISVDFVGPPGVDFVEVNRLMNLAKIGVVCGVDDGAPAILTEYMLAGLPVLANEALTCGLQYITPVTGRTSSAANFHLALSDMLCELHTFRPRDEAVARWSWQTTVARFIQLVEGAKSGKNSPASHGDAGLSIEVA</sequence>
<dbReference type="Pfam" id="PF00534">
    <property type="entry name" value="Glycos_transf_1"/>
    <property type="match status" value="1"/>
</dbReference>
<dbReference type="SUPFAM" id="SSF53756">
    <property type="entry name" value="UDP-Glycosyltransferase/glycogen phosphorylase"/>
    <property type="match status" value="1"/>
</dbReference>
<protein>
    <submittedName>
        <fullName evidence="3">Glycosyltransferase</fullName>
    </submittedName>
</protein>
<dbReference type="Proteomes" id="UP000643405">
    <property type="component" value="Unassembled WGS sequence"/>
</dbReference>
<dbReference type="Gene3D" id="3.40.50.2000">
    <property type="entry name" value="Glycogen Phosphorylase B"/>
    <property type="match status" value="1"/>
</dbReference>
<keyword evidence="4" id="KW-1185">Reference proteome</keyword>
<gene>
    <name evidence="3" type="ORF">ICI42_11160</name>
</gene>
<evidence type="ECO:0000313" key="4">
    <source>
        <dbReference type="Proteomes" id="UP000643405"/>
    </source>
</evidence>